<dbReference type="InterPro" id="IPR039934">
    <property type="entry name" value="C2CD2/C2CD2L"/>
</dbReference>
<dbReference type="PANTHER" id="PTHR21119">
    <property type="entry name" value="C2 DOMAIN-CONTAINING PROTEIN"/>
    <property type="match status" value="1"/>
</dbReference>
<name>A0A818EHT0_9BILA</name>
<comment type="caution">
    <text evidence="4">The sequence shown here is derived from an EMBL/GenBank/DDBJ whole genome shotgun (WGS) entry which is preliminary data.</text>
</comment>
<dbReference type="AlphaFoldDB" id="A0A818EHT0"/>
<feature type="region of interest" description="Disordered" evidence="1">
    <location>
        <begin position="286"/>
        <end position="319"/>
    </location>
</feature>
<dbReference type="InterPro" id="IPR000008">
    <property type="entry name" value="C2_dom"/>
</dbReference>
<dbReference type="EMBL" id="CAJNYD010002922">
    <property type="protein sequence ID" value="CAF3459043.1"/>
    <property type="molecule type" value="Genomic_DNA"/>
</dbReference>
<feature type="compositionally biased region" description="Polar residues" evidence="1">
    <location>
        <begin position="817"/>
        <end position="836"/>
    </location>
</feature>
<reference evidence="4" key="1">
    <citation type="submission" date="2021-02" db="EMBL/GenBank/DDBJ databases">
        <authorList>
            <person name="Nowell W R."/>
        </authorList>
    </citation>
    <scope>NUCLEOTIDE SEQUENCE</scope>
</reference>
<keyword evidence="2" id="KW-1133">Transmembrane helix</keyword>
<keyword evidence="2" id="KW-0472">Membrane</keyword>
<feature type="domain" description="C2" evidence="3">
    <location>
        <begin position="335"/>
        <end position="450"/>
    </location>
</feature>
<dbReference type="SMART" id="SM00239">
    <property type="entry name" value="C2"/>
    <property type="match status" value="1"/>
</dbReference>
<evidence type="ECO:0000313" key="5">
    <source>
        <dbReference type="Proteomes" id="UP000663833"/>
    </source>
</evidence>
<dbReference type="PANTHER" id="PTHR21119:SF5">
    <property type="entry name" value="C2 DOMAIN-CONTAINING PROTEIN"/>
    <property type="match status" value="1"/>
</dbReference>
<feature type="compositionally biased region" description="Polar residues" evidence="1">
    <location>
        <begin position="747"/>
        <end position="764"/>
    </location>
</feature>
<evidence type="ECO:0000313" key="4">
    <source>
        <dbReference type="EMBL" id="CAF3459043.1"/>
    </source>
</evidence>
<dbReference type="Pfam" id="PF00168">
    <property type="entry name" value="C2"/>
    <property type="match status" value="1"/>
</dbReference>
<dbReference type="Proteomes" id="UP000663833">
    <property type="component" value="Unassembled WGS sequence"/>
</dbReference>
<evidence type="ECO:0000256" key="2">
    <source>
        <dbReference type="SAM" id="Phobius"/>
    </source>
</evidence>
<gene>
    <name evidence="4" type="ORF">LUA448_LOCUS22509</name>
</gene>
<accession>A0A818EHT0</accession>
<feature type="compositionally biased region" description="Low complexity" evidence="1">
    <location>
        <begin position="806"/>
        <end position="816"/>
    </location>
</feature>
<evidence type="ECO:0000259" key="3">
    <source>
        <dbReference type="PROSITE" id="PS50004"/>
    </source>
</evidence>
<dbReference type="Gene3D" id="2.60.40.150">
    <property type="entry name" value="C2 domain"/>
    <property type="match status" value="1"/>
</dbReference>
<keyword evidence="2" id="KW-0812">Transmembrane</keyword>
<sequence length="969" mass="110739">MSMNRQAIIDAFIERHRANFNDLIDHLTLYYNKTRLHFTSLSEKTNQRYLYLSILATFILLTIIFLIIFEYRRLLQCIQKFFKLVYSYKQYILIRIRNKYLQKRTPSLLNALLNSKSHIREKFYNEFARSLNEELKNRKEQLSVETLQFANAKIRDVSQTANNSNGETPAEKIVINAVLDIDHLILNIVNKFKEQHFSLETPKLSGQLNVLLIINPTQYTIEANLQQLHINPVNIIDPNNNLSANETQSIVKVLDETINRTTVRCSFRLSDNQEDKHHVSLYNSALGSYPDSKQPHSSINQLSSSSIQTAGSRTRESATTRYQLSDPLPTVLINDSNRYIFTKDPALEKEPKRLLIRVVKAVKLHDVEQPYCILELNYPKQIKQTDIAKNGLNPFWDERFIFECNEQSNLIRLQIIDHKKSKKRNNNDYTDTVYADLSIPFSYEMSTVYKQDIQISQQYPESIIRLENMQRQQSSHLPTLQAIKSNSCSDITGLKDFSTNMLQQPSLDNHRLEENENSDRFDHVPLSPLGPRLAVVNTKHTATAIKPMVSTGFTVQSPAHPTDFTVQAPVHPTSFTVQSPAHPTDFTVQPPVHPTSFTVRPPVHPTECSSLLFETTLANATRKPQELRSPSYKKSTSLDISFSSSKHVAPPLQSLISENSVHNFSTLSEEEALTANNGYDVESIDDSQIWTYNERDINKIEQSYPQRYQQSPSHDFLSSPYETSTLPKNYGLSTSLYDDNPDYLSTIPRSSDIGPSTNTFSPYSPLSIRDGNQEYEKPQKSKSFMNSLKHLTLPRRKNRNKDKHNTSMNSNTSSITQLNNSVQTPSTNPVAHSFSSALPGPTPEYFLAHPTDVRPIRRSRSISQSFKNLFRSNSKKKAHAAKTDALEEYENGTHNYIVDNSNFLSTSTPTQKKLSFLHRRKSKQKNKEQAHYSANSLSSFDCSRMESVRDTPVRANVGHPVTMTKSFAQ</sequence>
<protein>
    <recommendedName>
        <fullName evidence="3">C2 domain-containing protein</fullName>
    </recommendedName>
</protein>
<feature type="transmembrane region" description="Helical" evidence="2">
    <location>
        <begin position="49"/>
        <end position="69"/>
    </location>
</feature>
<evidence type="ECO:0000256" key="1">
    <source>
        <dbReference type="SAM" id="MobiDB-lite"/>
    </source>
</evidence>
<dbReference type="SUPFAM" id="SSF49562">
    <property type="entry name" value="C2 domain (Calcium/lipid-binding domain, CaLB)"/>
    <property type="match status" value="1"/>
</dbReference>
<dbReference type="PROSITE" id="PS50004">
    <property type="entry name" value="C2"/>
    <property type="match status" value="1"/>
</dbReference>
<feature type="compositionally biased region" description="Low complexity" evidence="1">
    <location>
        <begin position="297"/>
        <end position="308"/>
    </location>
</feature>
<feature type="compositionally biased region" description="Basic residues" evidence="1">
    <location>
        <begin position="792"/>
        <end position="802"/>
    </location>
</feature>
<organism evidence="4 5">
    <name type="scientific">Rotaria socialis</name>
    <dbReference type="NCBI Taxonomy" id="392032"/>
    <lineage>
        <taxon>Eukaryota</taxon>
        <taxon>Metazoa</taxon>
        <taxon>Spiralia</taxon>
        <taxon>Gnathifera</taxon>
        <taxon>Rotifera</taxon>
        <taxon>Eurotatoria</taxon>
        <taxon>Bdelloidea</taxon>
        <taxon>Philodinida</taxon>
        <taxon>Philodinidae</taxon>
        <taxon>Rotaria</taxon>
    </lineage>
</organism>
<feature type="region of interest" description="Disordered" evidence="1">
    <location>
        <begin position="746"/>
        <end position="836"/>
    </location>
</feature>
<dbReference type="InterPro" id="IPR035892">
    <property type="entry name" value="C2_domain_sf"/>
</dbReference>
<proteinExistence type="predicted"/>